<protein>
    <submittedName>
        <fullName evidence="2">Uncharacterized protein</fullName>
    </submittedName>
</protein>
<feature type="region of interest" description="Disordered" evidence="1">
    <location>
        <begin position="500"/>
        <end position="519"/>
    </location>
</feature>
<evidence type="ECO:0000313" key="2">
    <source>
        <dbReference type="EMBL" id="GKT21577.1"/>
    </source>
</evidence>
<proteinExistence type="predicted"/>
<dbReference type="Proteomes" id="UP001057375">
    <property type="component" value="Unassembled WGS sequence"/>
</dbReference>
<reference evidence="2" key="1">
    <citation type="submission" date="2022-03" db="EMBL/GenBank/DDBJ databases">
        <title>Draft genome sequence of Aduncisulcus paluster, a free-living microaerophilic Fornicata.</title>
        <authorList>
            <person name="Yuyama I."/>
            <person name="Kume K."/>
            <person name="Tamura T."/>
            <person name="Inagaki Y."/>
            <person name="Hashimoto T."/>
        </authorList>
    </citation>
    <scope>NUCLEOTIDE SEQUENCE</scope>
    <source>
        <strain evidence="2">NY0171</strain>
    </source>
</reference>
<evidence type="ECO:0000256" key="1">
    <source>
        <dbReference type="SAM" id="MobiDB-lite"/>
    </source>
</evidence>
<comment type="caution">
    <text evidence="2">The sequence shown here is derived from an EMBL/GenBank/DDBJ whole genome shotgun (WGS) entry which is preliminary data.</text>
</comment>
<dbReference type="EMBL" id="BQXS01012325">
    <property type="protein sequence ID" value="GKT21577.1"/>
    <property type="molecule type" value="Genomic_DNA"/>
</dbReference>
<feature type="non-terminal residue" evidence="2">
    <location>
        <position position="1"/>
    </location>
</feature>
<organism evidence="2 3">
    <name type="scientific">Aduncisulcus paluster</name>
    <dbReference type="NCBI Taxonomy" id="2918883"/>
    <lineage>
        <taxon>Eukaryota</taxon>
        <taxon>Metamonada</taxon>
        <taxon>Carpediemonas-like organisms</taxon>
        <taxon>Aduncisulcus</taxon>
    </lineage>
</organism>
<gene>
    <name evidence="2" type="ORF">ADUPG1_011945</name>
</gene>
<keyword evidence="3" id="KW-1185">Reference proteome</keyword>
<evidence type="ECO:0000313" key="3">
    <source>
        <dbReference type="Proteomes" id="UP001057375"/>
    </source>
</evidence>
<name>A0ABQ5JZK4_9EUKA</name>
<sequence length="519" mass="60302">SLKNICERLPASIDELETLKQTLRSIPLPTLGKTEVESLVEVVKNDFVPLLWDISEHLKPEHLPPRLSFEEQQHQLEAVSQASSSVKILKRPQEVRGLIFIISDVVMNHPYFRLSRDLNEYAIRTYLIQQFKRDVYLEADLPQNEPEREKVALLRISEKVRNHFVQNPVHGPTIKLILFEDLLCRGIEKYKLDLLIKNFPHSDLMAYCISKVIKTALRFSKHIISKFFKPLCELFIMHNSFPDDFDSKKLTQFRNFAIFCLGAVDRWELAESTLLSDVLLRISEEFEDHSEDIMKLDTHRLKCLLIIFTRVGYAIGPRMEVVAESIKSNLVLNAEELLTSASLIDSLKKIMEPFLIIIDHALEQWGKKKTHVQVEIDGFLGRVKSETGDRIEMRKRSDLSLEERTALRKKFREAKSIKFVIFDLLTAQRCIQSLTSETPFLTFSRCISTFYQNTRGERPNSIWCSLNSASEAGWYLCAYEGLQSMITWEKSFAMKRRSFGSDLQSDFRSKRKSWGKEEE</sequence>
<accession>A0ABQ5JZK4</accession>